<dbReference type="Gene3D" id="1.10.530.10">
    <property type="match status" value="1"/>
</dbReference>
<dbReference type="CDD" id="cd16894">
    <property type="entry name" value="MltD-like"/>
    <property type="match status" value="1"/>
</dbReference>
<proteinExistence type="inferred from homology"/>
<accession>A0A7V2ZMD4</accession>
<organism evidence="4">
    <name type="scientific">Ignavibacterium album</name>
    <dbReference type="NCBI Taxonomy" id="591197"/>
    <lineage>
        <taxon>Bacteria</taxon>
        <taxon>Pseudomonadati</taxon>
        <taxon>Ignavibacteriota</taxon>
        <taxon>Ignavibacteria</taxon>
        <taxon>Ignavibacteriales</taxon>
        <taxon>Ignavibacteriaceae</taxon>
        <taxon>Ignavibacterium</taxon>
    </lineage>
</organism>
<gene>
    <name evidence="4" type="ORF">ENS31_13600</name>
</gene>
<protein>
    <submittedName>
        <fullName evidence="4">Lytic transglycosylase domain-containing protein</fullName>
    </submittedName>
</protein>
<feature type="transmembrane region" description="Helical" evidence="2">
    <location>
        <begin position="12"/>
        <end position="32"/>
    </location>
</feature>
<comment type="caution">
    <text evidence="4">The sequence shown here is derived from an EMBL/GenBank/DDBJ whole genome shotgun (WGS) entry which is preliminary data.</text>
</comment>
<dbReference type="PANTHER" id="PTHR37423:SF2">
    <property type="entry name" value="MEMBRANE-BOUND LYTIC MUREIN TRANSGLYCOSYLASE C"/>
    <property type="match status" value="1"/>
</dbReference>
<dbReference type="PANTHER" id="PTHR37423">
    <property type="entry name" value="SOLUBLE LYTIC MUREIN TRANSGLYCOSYLASE-RELATED"/>
    <property type="match status" value="1"/>
</dbReference>
<name>A0A7V2ZMD4_9BACT</name>
<dbReference type="InterPro" id="IPR023346">
    <property type="entry name" value="Lysozyme-like_dom_sf"/>
</dbReference>
<evidence type="ECO:0000259" key="3">
    <source>
        <dbReference type="Pfam" id="PF01464"/>
    </source>
</evidence>
<dbReference type="InterPro" id="IPR008258">
    <property type="entry name" value="Transglycosylase_SLT_dom_1"/>
</dbReference>
<sequence>MKMFTHSHMKPVHFFISGMAITCLLFVFIFGFKSSQPTNDDRNKFSSEIIVSQPEIPSEIYLFGEKMPLENFEVYERLDREIIVNSYLHSATILALKRANRWFPVIEPILKANGIPDDFKYLAVAESNLENVVSPAGATGFWQIIKPAAIEYGLEVNDEVDERYHVEKSTEVACKYIKDAYQKFGSWTMAAAAYNAGMNGIGKWSGLQKTNNYYNLVLGSETSRYIARVAAIKIIMENPQKYGYNLRESDLYKPLKYKEVVLDSSVTDFADYAVTLGINYKTLKMFNPWLRDTFLKNKNGKKYMLKIPEEGSIKLIGEN</sequence>
<dbReference type="SUPFAM" id="SSF53955">
    <property type="entry name" value="Lysozyme-like"/>
    <property type="match status" value="1"/>
</dbReference>
<reference evidence="4" key="1">
    <citation type="journal article" date="2020" name="mSystems">
        <title>Genome- and Community-Level Interaction Insights into Carbon Utilization and Element Cycling Functions of Hydrothermarchaeota in Hydrothermal Sediment.</title>
        <authorList>
            <person name="Zhou Z."/>
            <person name="Liu Y."/>
            <person name="Xu W."/>
            <person name="Pan J."/>
            <person name="Luo Z.H."/>
            <person name="Li M."/>
        </authorList>
    </citation>
    <scope>NUCLEOTIDE SEQUENCE [LARGE SCALE GENOMIC DNA]</scope>
    <source>
        <strain evidence="4">SpSt-479</strain>
    </source>
</reference>
<evidence type="ECO:0000313" key="4">
    <source>
        <dbReference type="EMBL" id="HFI92547.1"/>
    </source>
</evidence>
<keyword evidence="2" id="KW-0812">Transmembrane</keyword>
<evidence type="ECO:0000256" key="1">
    <source>
        <dbReference type="ARBA" id="ARBA00007734"/>
    </source>
</evidence>
<keyword evidence="2" id="KW-0472">Membrane</keyword>
<dbReference type="Pfam" id="PF01464">
    <property type="entry name" value="SLT"/>
    <property type="match status" value="1"/>
</dbReference>
<feature type="domain" description="Transglycosylase SLT" evidence="3">
    <location>
        <begin position="113"/>
        <end position="215"/>
    </location>
</feature>
<evidence type="ECO:0000256" key="2">
    <source>
        <dbReference type="SAM" id="Phobius"/>
    </source>
</evidence>
<dbReference type="EMBL" id="DSUJ01000011">
    <property type="protein sequence ID" value="HFI92547.1"/>
    <property type="molecule type" value="Genomic_DNA"/>
</dbReference>
<keyword evidence="2" id="KW-1133">Transmembrane helix</keyword>
<dbReference type="AlphaFoldDB" id="A0A7V2ZMD4"/>
<comment type="similarity">
    <text evidence="1">Belongs to the transglycosylase Slt family.</text>
</comment>